<dbReference type="PANTHER" id="PTHR11785">
    <property type="entry name" value="AMINO ACID TRANSPORTER"/>
    <property type="match status" value="1"/>
</dbReference>
<dbReference type="EMBL" id="QFFF01000001">
    <property type="protein sequence ID" value="PWG02739.1"/>
    <property type="molecule type" value="Genomic_DNA"/>
</dbReference>
<feature type="transmembrane region" description="Helical" evidence="6">
    <location>
        <begin position="173"/>
        <end position="194"/>
    </location>
</feature>
<dbReference type="Proteomes" id="UP000245916">
    <property type="component" value="Unassembled WGS sequence"/>
</dbReference>
<feature type="compositionally biased region" description="Polar residues" evidence="5">
    <location>
        <begin position="1"/>
        <end position="11"/>
    </location>
</feature>
<comment type="subcellular location">
    <subcellularLocation>
        <location evidence="1">Membrane</location>
        <topology evidence="1">Multi-pass membrane protein</topology>
    </subcellularLocation>
</comment>
<feature type="transmembrane region" description="Helical" evidence="6">
    <location>
        <begin position="371"/>
        <end position="390"/>
    </location>
</feature>
<dbReference type="OrthoDB" id="9762947at2"/>
<feature type="region of interest" description="Disordered" evidence="5">
    <location>
        <begin position="1"/>
        <end position="23"/>
    </location>
</feature>
<dbReference type="InterPro" id="IPR050598">
    <property type="entry name" value="AminoAcid_Transporter"/>
</dbReference>
<keyword evidence="2 6" id="KW-0812">Transmembrane</keyword>
<dbReference type="GO" id="GO:0015179">
    <property type="term" value="F:L-amino acid transmembrane transporter activity"/>
    <property type="evidence" value="ECO:0007669"/>
    <property type="project" value="TreeGrafter"/>
</dbReference>
<feature type="transmembrane region" description="Helical" evidence="6">
    <location>
        <begin position="206"/>
        <end position="226"/>
    </location>
</feature>
<proteinExistence type="predicted"/>
<keyword evidence="3 6" id="KW-1133">Transmembrane helix</keyword>
<evidence type="ECO:0000256" key="3">
    <source>
        <dbReference type="ARBA" id="ARBA00022989"/>
    </source>
</evidence>
<sequence>MERSVNRSSVPQPDLLATGPSGPRPTLGARHVAAVVIGIVIGAGIFRTPSLVAGAAGTETVFLLTWLAGGLLSIIGALCYAELASAFPSAGGDYHFLTRAFGRRLGFLYAWARLSVIQTGSLALLAFLFGDYASEIVPLGRHSSALYAAAAVIALTGINWIHVHRGTGSQLWLTILEVGGLFAVIAAGLLVGSAEASTTEPSGESSIGLVLVFVLLTYGGWSEGAYLSAELRGGRRRIAGVLVGSLVLVTLLYLLVNFAYLRALGLGGVAGSDAVAADLMERAVGPAGAVLISLLVAVSALTSANATSITGARTTYALGRNFPQLRWLGRWKMRGETPGNALLAQAAIALLLIGAGTFARDGFQMAVEYTAPVFWLFLLLVGISLFVLRVREPEAERPFRVPLYPLLPAIFCLTSFYLLYSSVAYTGTSALVGVGILALGAVLLLFLRVPPEEETCP</sequence>
<dbReference type="InterPro" id="IPR002293">
    <property type="entry name" value="AA/rel_permease1"/>
</dbReference>
<keyword evidence="4 6" id="KW-0472">Membrane</keyword>
<dbReference type="Gene3D" id="1.20.1740.10">
    <property type="entry name" value="Amino acid/polyamine transporter I"/>
    <property type="match status" value="1"/>
</dbReference>
<dbReference type="PANTHER" id="PTHR11785:SF512">
    <property type="entry name" value="SOBREMESA, ISOFORM B"/>
    <property type="match status" value="1"/>
</dbReference>
<reference evidence="7 8" key="1">
    <citation type="submission" date="2018-05" db="EMBL/GenBank/DDBJ databases">
        <title>Genome of Sphingosinicella humi QZX222.</title>
        <authorList>
            <person name="Qiao Z."/>
            <person name="Wang G."/>
        </authorList>
    </citation>
    <scope>NUCLEOTIDE SEQUENCE [LARGE SCALE GENOMIC DNA]</scope>
    <source>
        <strain evidence="7 8">QZX222</strain>
    </source>
</reference>
<feature type="transmembrane region" description="Helical" evidence="6">
    <location>
        <begin position="283"/>
        <end position="304"/>
    </location>
</feature>
<evidence type="ECO:0000256" key="6">
    <source>
        <dbReference type="SAM" id="Phobius"/>
    </source>
</evidence>
<feature type="transmembrane region" description="Helical" evidence="6">
    <location>
        <begin position="402"/>
        <end position="420"/>
    </location>
</feature>
<dbReference type="Pfam" id="PF13520">
    <property type="entry name" value="AA_permease_2"/>
    <property type="match status" value="1"/>
</dbReference>
<feature type="transmembrane region" description="Helical" evidence="6">
    <location>
        <begin position="66"/>
        <end position="87"/>
    </location>
</feature>
<evidence type="ECO:0000256" key="2">
    <source>
        <dbReference type="ARBA" id="ARBA00022692"/>
    </source>
</evidence>
<feature type="transmembrane region" description="Helical" evidence="6">
    <location>
        <begin position="108"/>
        <end position="129"/>
    </location>
</feature>
<dbReference type="PIRSF" id="PIRSF006060">
    <property type="entry name" value="AA_transporter"/>
    <property type="match status" value="1"/>
</dbReference>
<evidence type="ECO:0000313" key="7">
    <source>
        <dbReference type="EMBL" id="PWG02739.1"/>
    </source>
</evidence>
<accession>A0A2U2J312</accession>
<gene>
    <name evidence="7" type="ORF">DF286_07580</name>
</gene>
<feature type="transmembrane region" description="Helical" evidence="6">
    <location>
        <begin position="144"/>
        <end position="161"/>
    </location>
</feature>
<protein>
    <submittedName>
        <fullName evidence="7">Amino acid permease</fullName>
    </submittedName>
</protein>
<feature type="transmembrane region" description="Helical" evidence="6">
    <location>
        <begin position="340"/>
        <end position="359"/>
    </location>
</feature>
<feature type="transmembrane region" description="Helical" evidence="6">
    <location>
        <begin position="238"/>
        <end position="263"/>
    </location>
</feature>
<dbReference type="AlphaFoldDB" id="A0A2U2J312"/>
<evidence type="ECO:0000256" key="5">
    <source>
        <dbReference type="SAM" id="MobiDB-lite"/>
    </source>
</evidence>
<evidence type="ECO:0000256" key="1">
    <source>
        <dbReference type="ARBA" id="ARBA00004141"/>
    </source>
</evidence>
<name>A0A2U2J312_9SPHN</name>
<dbReference type="GO" id="GO:0016020">
    <property type="term" value="C:membrane"/>
    <property type="evidence" value="ECO:0007669"/>
    <property type="project" value="UniProtKB-SubCell"/>
</dbReference>
<evidence type="ECO:0000313" key="8">
    <source>
        <dbReference type="Proteomes" id="UP000245916"/>
    </source>
</evidence>
<feature type="transmembrane region" description="Helical" evidence="6">
    <location>
        <begin position="27"/>
        <end position="46"/>
    </location>
</feature>
<evidence type="ECO:0000256" key="4">
    <source>
        <dbReference type="ARBA" id="ARBA00023136"/>
    </source>
</evidence>
<organism evidence="7 8">
    <name type="scientific">Allosphingosinicella humi</name>
    <dbReference type="NCBI Taxonomy" id="2068657"/>
    <lineage>
        <taxon>Bacteria</taxon>
        <taxon>Pseudomonadati</taxon>
        <taxon>Pseudomonadota</taxon>
        <taxon>Alphaproteobacteria</taxon>
        <taxon>Sphingomonadales</taxon>
        <taxon>Sphingomonadaceae</taxon>
        <taxon>Allosphingosinicella</taxon>
    </lineage>
</organism>
<feature type="transmembrane region" description="Helical" evidence="6">
    <location>
        <begin position="426"/>
        <end position="447"/>
    </location>
</feature>
<keyword evidence="8" id="KW-1185">Reference proteome</keyword>
<comment type="caution">
    <text evidence="7">The sequence shown here is derived from an EMBL/GenBank/DDBJ whole genome shotgun (WGS) entry which is preliminary data.</text>
</comment>